<gene>
    <name evidence="2" type="ORF">ABII15_31810</name>
</gene>
<evidence type="ECO:0000313" key="2">
    <source>
        <dbReference type="EMBL" id="XCJ74277.1"/>
    </source>
</evidence>
<proteinExistence type="predicted"/>
<feature type="transmembrane region" description="Helical" evidence="1">
    <location>
        <begin position="57"/>
        <end position="76"/>
    </location>
</feature>
<organism evidence="2">
    <name type="scientific">Streptomyces tabacisoli</name>
    <dbReference type="NCBI Taxonomy" id="3156398"/>
    <lineage>
        <taxon>Bacteria</taxon>
        <taxon>Bacillati</taxon>
        <taxon>Actinomycetota</taxon>
        <taxon>Actinomycetes</taxon>
        <taxon>Kitasatosporales</taxon>
        <taxon>Streptomycetaceae</taxon>
        <taxon>Streptomyces</taxon>
    </lineage>
</organism>
<feature type="transmembrane region" description="Helical" evidence="1">
    <location>
        <begin position="21"/>
        <end position="37"/>
    </location>
</feature>
<keyword evidence="1" id="KW-1133">Transmembrane helix</keyword>
<dbReference type="EMBL" id="CP159534">
    <property type="protein sequence ID" value="XCJ74277.1"/>
    <property type="molecule type" value="Genomic_DNA"/>
</dbReference>
<keyword evidence="1" id="KW-0472">Membrane</keyword>
<dbReference type="RefSeq" id="WP_353945722.1">
    <property type="nucleotide sequence ID" value="NZ_CP159534.1"/>
</dbReference>
<dbReference type="KEGG" id="stac:ABII15_31810"/>
<keyword evidence="1" id="KW-0812">Transmembrane</keyword>
<dbReference type="AlphaFoldDB" id="A0AAU8J0L1"/>
<evidence type="ECO:0000256" key="1">
    <source>
        <dbReference type="SAM" id="Phobius"/>
    </source>
</evidence>
<reference evidence="2" key="1">
    <citation type="submission" date="2024-06" db="EMBL/GenBank/DDBJ databases">
        <title>Streptomyces sp. strain HUAS MG91 genome sequences.</title>
        <authorList>
            <person name="Mo P."/>
        </authorList>
    </citation>
    <scope>NUCLEOTIDE SEQUENCE</scope>
    <source>
        <strain evidence="2">HUAS MG91</strain>
    </source>
</reference>
<accession>A0AAU8J0L1</accession>
<sequence>MSPKDTASTAKSGGSSAFTPARIGILVLFVLLLVFIFENTRQVKIRMIIPELSMPLYLALLITAVIGGICGGYFVARRGRR</sequence>
<name>A0AAU8J0L1_9ACTN</name>
<protein>
    <submittedName>
        <fullName evidence="2">LapA family protein</fullName>
    </submittedName>
</protein>